<dbReference type="PROSITE" id="PS50181">
    <property type="entry name" value="FBOX"/>
    <property type="match status" value="1"/>
</dbReference>
<evidence type="ECO:0000259" key="1">
    <source>
        <dbReference type="PROSITE" id="PS50181"/>
    </source>
</evidence>
<dbReference type="AlphaFoldDB" id="A0A164NQE9"/>
<name>A0A164NQE9_9AGAM</name>
<evidence type="ECO:0000313" key="2">
    <source>
        <dbReference type="EMBL" id="KZS87934.1"/>
    </source>
</evidence>
<dbReference type="Proteomes" id="UP000076722">
    <property type="component" value="Unassembled WGS sequence"/>
</dbReference>
<protein>
    <recommendedName>
        <fullName evidence="1">F-box domain-containing protein</fullName>
    </recommendedName>
</protein>
<sequence>MVKIIEIPIELVEEVLKGIYVQDIINIGQTCRYLRFIVTGSKYAFRDACNLDMVALPEEKSIRSFSSWEMHSSAIRSKIIAERIRDVYTPLHPLIHTICKMTPGSDESLSVTHITEHLCISRSKQDGWHLMDTSGPTGISVALTGSRGIVSKQPCVQIPKDQGAMYFAFISTVDHITQDLSPLVIHLPNIYILKVSIAKETFGQSELLATIYLPELVRRSDDDPILIMRDNIVACYTKRELLLCDWKKSTGTMLRFSDEANDVYNIQEDGVLFHPKREGVVVQLVNGDNQPQAAGYRTFCGFMDMDIPFSMSPLNPVRKTQQSTWDDRLCPISYVFDIHSIPEFSAIPSPQIFVTCTSVREFGGDRVMDVTIFSRSDEPEYSGTISLSTWKLIAPLEIPYAWPTGGPPHKTLACIATAGSSGPHLVHITNNEKVDRMQMLLGPDDGAYGSCWITLDAHVLEKYVRKEEHGRGWSYLKPRLPNTFSFDVRRGRLLAFIGENLHTIQY</sequence>
<proteinExistence type="predicted"/>
<reference evidence="2 3" key="1">
    <citation type="journal article" date="2016" name="Mol. Biol. Evol.">
        <title>Comparative Genomics of Early-Diverging Mushroom-Forming Fungi Provides Insights into the Origins of Lignocellulose Decay Capabilities.</title>
        <authorList>
            <person name="Nagy L.G."/>
            <person name="Riley R."/>
            <person name="Tritt A."/>
            <person name="Adam C."/>
            <person name="Daum C."/>
            <person name="Floudas D."/>
            <person name="Sun H."/>
            <person name="Yadav J.S."/>
            <person name="Pangilinan J."/>
            <person name="Larsson K.H."/>
            <person name="Matsuura K."/>
            <person name="Barry K."/>
            <person name="Labutti K."/>
            <person name="Kuo R."/>
            <person name="Ohm R.A."/>
            <person name="Bhattacharya S.S."/>
            <person name="Shirouzu T."/>
            <person name="Yoshinaga Y."/>
            <person name="Martin F.M."/>
            <person name="Grigoriev I.V."/>
            <person name="Hibbett D.S."/>
        </authorList>
    </citation>
    <scope>NUCLEOTIDE SEQUENCE [LARGE SCALE GENOMIC DNA]</scope>
    <source>
        <strain evidence="2 3">HHB9708</strain>
    </source>
</reference>
<organism evidence="2 3">
    <name type="scientific">Sistotremastrum niveocremeum HHB9708</name>
    <dbReference type="NCBI Taxonomy" id="1314777"/>
    <lineage>
        <taxon>Eukaryota</taxon>
        <taxon>Fungi</taxon>
        <taxon>Dikarya</taxon>
        <taxon>Basidiomycota</taxon>
        <taxon>Agaricomycotina</taxon>
        <taxon>Agaricomycetes</taxon>
        <taxon>Sistotremastrales</taxon>
        <taxon>Sistotremastraceae</taxon>
        <taxon>Sertulicium</taxon>
        <taxon>Sertulicium niveocremeum</taxon>
    </lineage>
</organism>
<keyword evidence="3" id="KW-1185">Reference proteome</keyword>
<dbReference type="InterPro" id="IPR001810">
    <property type="entry name" value="F-box_dom"/>
</dbReference>
<feature type="domain" description="F-box" evidence="1">
    <location>
        <begin position="1"/>
        <end position="48"/>
    </location>
</feature>
<gene>
    <name evidence="2" type="ORF">SISNIDRAFT_552909</name>
</gene>
<accession>A0A164NQE9</accession>
<evidence type="ECO:0000313" key="3">
    <source>
        <dbReference type="Proteomes" id="UP000076722"/>
    </source>
</evidence>
<dbReference type="EMBL" id="KV419442">
    <property type="protein sequence ID" value="KZS87934.1"/>
    <property type="molecule type" value="Genomic_DNA"/>
</dbReference>